<gene>
    <name evidence="1" type="ORF">IRI77_24355</name>
</gene>
<evidence type="ECO:0000313" key="1">
    <source>
        <dbReference type="EMBL" id="QOY85933.1"/>
    </source>
</evidence>
<accession>A0A7S7NLT1</accession>
<organism evidence="1 2">
    <name type="scientific">Paludibaculum fermentans</name>
    <dbReference type="NCBI Taxonomy" id="1473598"/>
    <lineage>
        <taxon>Bacteria</taxon>
        <taxon>Pseudomonadati</taxon>
        <taxon>Acidobacteriota</taxon>
        <taxon>Terriglobia</taxon>
        <taxon>Bryobacterales</taxon>
        <taxon>Bryobacteraceae</taxon>
        <taxon>Paludibaculum</taxon>
    </lineage>
</organism>
<name>A0A7S7NLT1_PALFE</name>
<keyword evidence="2" id="KW-1185">Reference proteome</keyword>
<proteinExistence type="predicted"/>
<reference evidence="1 2" key="1">
    <citation type="submission" date="2020-10" db="EMBL/GenBank/DDBJ databases">
        <title>Complete genome sequence of Paludibaculum fermentans P105T, a facultatively anaerobic acidobacterium capable of dissimilatory Fe(III) reduction.</title>
        <authorList>
            <person name="Dedysh S.N."/>
            <person name="Beletsky A.V."/>
            <person name="Kulichevskaya I.S."/>
            <person name="Mardanov A.V."/>
            <person name="Ravin N.V."/>
        </authorList>
    </citation>
    <scope>NUCLEOTIDE SEQUENCE [LARGE SCALE GENOMIC DNA]</scope>
    <source>
        <strain evidence="1 2">P105</strain>
    </source>
</reference>
<dbReference type="EMBL" id="CP063849">
    <property type="protein sequence ID" value="QOY85933.1"/>
    <property type="molecule type" value="Genomic_DNA"/>
</dbReference>
<dbReference type="KEGG" id="pfer:IRI77_24355"/>
<dbReference type="AlphaFoldDB" id="A0A7S7NLT1"/>
<evidence type="ECO:0000313" key="2">
    <source>
        <dbReference type="Proteomes" id="UP000593892"/>
    </source>
</evidence>
<dbReference type="Proteomes" id="UP000593892">
    <property type="component" value="Chromosome"/>
</dbReference>
<sequence>MSAINAFLDGILDYAGLFPPARLDLPTALGNYDFYHRHPRASVLARFVLPLDLLSQAEPLPARIALICRGEGIHLPDLPPQVEALEVAGSLSTSTGLPVFHEIDWRGSLTNHFPTAGGVKLRTGGLTPDTIPPPDAVESFLLEAARRALPIKFTAGLHGPVPHDDPQVGARLHGFLNVFAAAFAAYSGETNLAGFIAAASWGDFQFTDTHFHAGPFSFTLDEIVTLRRKFVISFGSCSFLEPIEHLERHGFLPSE</sequence>
<protein>
    <submittedName>
        <fullName evidence="1">Uncharacterized protein</fullName>
    </submittedName>
</protein>
<dbReference type="RefSeq" id="WP_194447603.1">
    <property type="nucleotide sequence ID" value="NZ_CP063849.1"/>
</dbReference>